<dbReference type="Proteomes" id="UP000256845">
    <property type="component" value="Unassembled WGS sequence"/>
</dbReference>
<protein>
    <submittedName>
        <fullName evidence="7">Regulatory GntR family protein</fullName>
    </submittedName>
</protein>
<comment type="similarity">
    <text evidence="1">In the C-terminal section; belongs to the class-I pyridoxal-phosphate-dependent aminotransferase family.</text>
</comment>
<dbReference type="InterPro" id="IPR015424">
    <property type="entry name" value="PyrdxlP-dep_Trfase"/>
</dbReference>
<evidence type="ECO:0000259" key="6">
    <source>
        <dbReference type="PROSITE" id="PS50949"/>
    </source>
</evidence>
<dbReference type="SUPFAM" id="SSF46785">
    <property type="entry name" value="Winged helix' DNA-binding domain"/>
    <property type="match status" value="1"/>
</dbReference>
<dbReference type="InterPro" id="IPR000524">
    <property type="entry name" value="Tscrpt_reg_HTH_GntR"/>
</dbReference>
<dbReference type="RefSeq" id="WP_115936048.1">
    <property type="nucleotide sequence ID" value="NZ_QRDW01000002.1"/>
</dbReference>
<dbReference type="Pfam" id="PF00392">
    <property type="entry name" value="GntR"/>
    <property type="match status" value="1"/>
</dbReference>
<feature type="domain" description="HTH gntR-type" evidence="6">
    <location>
        <begin position="6"/>
        <end position="74"/>
    </location>
</feature>
<proteinExistence type="inferred from homology"/>
<evidence type="ECO:0000256" key="3">
    <source>
        <dbReference type="ARBA" id="ARBA00023015"/>
    </source>
</evidence>
<organism evidence="7 8">
    <name type="scientific">Aestuariispira insulae</name>
    <dbReference type="NCBI Taxonomy" id="1461337"/>
    <lineage>
        <taxon>Bacteria</taxon>
        <taxon>Pseudomonadati</taxon>
        <taxon>Pseudomonadota</taxon>
        <taxon>Alphaproteobacteria</taxon>
        <taxon>Rhodospirillales</taxon>
        <taxon>Kiloniellaceae</taxon>
        <taxon>Aestuariispira</taxon>
    </lineage>
</organism>
<dbReference type="InterPro" id="IPR015421">
    <property type="entry name" value="PyrdxlP-dep_Trfase_major"/>
</dbReference>
<accession>A0A3D9HSU3</accession>
<keyword evidence="8" id="KW-1185">Reference proteome</keyword>
<evidence type="ECO:0000256" key="5">
    <source>
        <dbReference type="ARBA" id="ARBA00023163"/>
    </source>
</evidence>
<name>A0A3D9HSU3_9PROT</name>
<evidence type="ECO:0000313" key="7">
    <source>
        <dbReference type="EMBL" id="RED52519.1"/>
    </source>
</evidence>
<dbReference type="PROSITE" id="PS50949">
    <property type="entry name" value="HTH_GNTR"/>
    <property type="match status" value="1"/>
</dbReference>
<dbReference type="InterPro" id="IPR051446">
    <property type="entry name" value="HTH_trans_reg/aminotransferase"/>
</dbReference>
<evidence type="ECO:0000313" key="8">
    <source>
        <dbReference type="Proteomes" id="UP000256845"/>
    </source>
</evidence>
<dbReference type="EMBL" id="QRDW01000002">
    <property type="protein sequence ID" value="RED52519.1"/>
    <property type="molecule type" value="Genomic_DNA"/>
</dbReference>
<dbReference type="GO" id="GO:0003700">
    <property type="term" value="F:DNA-binding transcription factor activity"/>
    <property type="evidence" value="ECO:0007669"/>
    <property type="project" value="InterPro"/>
</dbReference>
<dbReference type="AlphaFoldDB" id="A0A3D9HSU3"/>
<dbReference type="CDD" id="cd07377">
    <property type="entry name" value="WHTH_GntR"/>
    <property type="match status" value="1"/>
</dbReference>
<evidence type="ECO:0000256" key="2">
    <source>
        <dbReference type="ARBA" id="ARBA00022898"/>
    </source>
</evidence>
<dbReference type="PANTHER" id="PTHR46577">
    <property type="entry name" value="HTH-TYPE TRANSCRIPTIONAL REGULATORY PROTEIN GABR"/>
    <property type="match status" value="1"/>
</dbReference>
<dbReference type="GO" id="GO:0003677">
    <property type="term" value="F:DNA binding"/>
    <property type="evidence" value="ECO:0007669"/>
    <property type="project" value="UniProtKB-KW"/>
</dbReference>
<keyword evidence="3" id="KW-0805">Transcription regulation</keyword>
<evidence type="ECO:0000256" key="1">
    <source>
        <dbReference type="ARBA" id="ARBA00005384"/>
    </source>
</evidence>
<dbReference type="InterPro" id="IPR036388">
    <property type="entry name" value="WH-like_DNA-bd_sf"/>
</dbReference>
<dbReference type="Gene3D" id="1.10.10.10">
    <property type="entry name" value="Winged helix-like DNA-binding domain superfamily/Winged helix DNA-binding domain"/>
    <property type="match status" value="1"/>
</dbReference>
<keyword evidence="2" id="KW-0663">Pyridoxal phosphate</keyword>
<gene>
    <name evidence="7" type="ORF">DFP90_102540</name>
</gene>
<sequence length="207" mass="22190">MQGENSFKYEAAAARILDMLSSGLLGIGMKAPSLREFSRQSGIAMSTAMQAYRLLEDQGVLECRPKSGFYVRGLGEGGPDLPRPAGPPKIIDLIDKSGSIQNLLVHASDQKLLPLGCAIPTTEILASEKLDRCLARAARVGSTDFNLYTVPKGNPDLSQELARRALEWVQVVDPEDMAITCGATEAIYLALKCVTKPGDLVAVESPT</sequence>
<comment type="caution">
    <text evidence="7">The sequence shown here is derived from an EMBL/GenBank/DDBJ whole genome shotgun (WGS) entry which is preliminary data.</text>
</comment>
<dbReference type="SUPFAM" id="SSF53383">
    <property type="entry name" value="PLP-dependent transferases"/>
    <property type="match status" value="1"/>
</dbReference>
<reference evidence="7 8" key="1">
    <citation type="submission" date="2018-07" db="EMBL/GenBank/DDBJ databases">
        <title>Genomic Encyclopedia of Type Strains, Phase III (KMG-III): the genomes of soil and plant-associated and newly described type strains.</title>
        <authorList>
            <person name="Whitman W."/>
        </authorList>
    </citation>
    <scope>NUCLEOTIDE SEQUENCE [LARGE SCALE GENOMIC DNA]</scope>
    <source>
        <strain evidence="7 8">CECT 8488</strain>
    </source>
</reference>
<dbReference type="OrthoDB" id="9802328at2"/>
<dbReference type="PANTHER" id="PTHR46577:SF2">
    <property type="entry name" value="TRANSCRIPTIONAL REGULATORY PROTEIN"/>
    <property type="match status" value="1"/>
</dbReference>
<dbReference type="InterPro" id="IPR036390">
    <property type="entry name" value="WH_DNA-bd_sf"/>
</dbReference>
<keyword evidence="5" id="KW-0804">Transcription</keyword>
<dbReference type="SMART" id="SM00345">
    <property type="entry name" value="HTH_GNTR"/>
    <property type="match status" value="1"/>
</dbReference>
<keyword evidence="4" id="KW-0238">DNA-binding</keyword>
<dbReference type="Gene3D" id="3.40.640.10">
    <property type="entry name" value="Type I PLP-dependent aspartate aminotransferase-like (Major domain)"/>
    <property type="match status" value="1"/>
</dbReference>
<evidence type="ECO:0000256" key="4">
    <source>
        <dbReference type="ARBA" id="ARBA00023125"/>
    </source>
</evidence>